<accession>A0A7W9AGZ4</accession>
<evidence type="ECO:0000256" key="1">
    <source>
        <dbReference type="SAM" id="Phobius"/>
    </source>
</evidence>
<dbReference type="EMBL" id="JACIJC010000002">
    <property type="protein sequence ID" value="MBB5685440.1"/>
    <property type="molecule type" value="Genomic_DNA"/>
</dbReference>
<feature type="transmembrane region" description="Helical" evidence="1">
    <location>
        <begin position="118"/>
        <end position="138"/>
    </location>
</feature>
<dbReference type="AlphaFoldDB" id="A0A7W9AGZ4"/>
<feature type="transmembrane region" description="Helical" evidence="1">
    <location>
        <begin position="150"/>
        <end position="167"/>
    </location>
</feature>
<name>A0A7W9AGZ4_9SPHN</name>
<gene>
    <name evidence="2" type="ORF">FHS49_001448</name>
</gene>
<dbReference type="RefSeq" id="WP_246350422.1">
    <property type="nucleotide sequence ID" value="NZ_JACIJC010000002.1"/>
</dbReference>
<feature type="transmembrane region" description="Helical" evidence="1">
    <location>
        <begin position="17"/>
        <end position="38"/>
    </location>
</feature>
<proteinExistence type="predicted"/>
<keyword evidence="1" id="KW-0812">Transmembrane</keyword>
<reference evidence="2 3" key="1">
    <citation type="submission" date="2020-08" db="EMBL/GenBank/DDBJ databases">
        <title>Genomic Encyclopedia of Type Strains, Phase IV (KMG-IV): sequencing the most valuable type-strain genomes for metagenomic binning, comparative biology and taxonomic classification.</title>
        <authorList>
            <person name="Goeker M."/>
        </authorList>
    </citation>
    <scope>NUCLEOTIDE SEQUENCE [LARGE SCALE GENOMIC DNA]</scope>
    <source>
        <strain evidence="2 3">DSM 25079</strain>
    </source>
</reference>
<keyword evidence="1" id="KW-0472">Membrane</keyword>
<evidence type="ECO:0000313" key="2">
    <source>
        <dbReference type="EMBL" id="MBB5685440.1"/>
    </source>
</evidence>
<comment type="caution">
    <text evidence="2">The sequence shown here is derived from an EMBL/GenBank/DDBJ whole genome shotgun (WGS) entry which is preliminary data.</text>
</comment>
<evidence type="ECO:0000313" key="3">
    <source>
        <dbReference type="Proteomes" id="UP000549617"/>
    </source>
</evidence>
<protein>
    <submittedName>
        <fullName evidence="2">Uncharacterized protein</fullName>
    </submittedName>
</protein>
<sequence length="257" mass="28035">MATLTGQRMPMSAEHRFFLTMAIGMAATIALGFSVQLAMGRSSFNAPFLVHVHALVFFGWTAFYVLQNALIATGSVALHRRLGWLGAVWAIAVVLLGIYTTVMMVRRGATPFFFQPNYFLFMNSLTVSGFGGLTAAAILMRRRTDWHRRLLLCAMAILTGPAFGRLLPLPLLIPWAGWAVFVAVMIFPALGILRDLRRSGRVHPAYVWGVATIVAIQIAIGLVAFSQPGLAVYRTVTQSTAGEHVPPLAFPPPPLMP</sequence>
<feature type="transmembrane region" description="Helical" evidence="1">
    <location>
        <begin position="173"/>
        <end position="193"/>
    </location>
</feature>
<keyword evidence="1" id="KW-1133">Transmembrane helix</keyword>
<keyword evidence="3" id="KW-1185">Reference proteome</keyword>
<dbReference type="Proteomes" id="UP000549617">
    <property type="component" value="Unassembled WGS sequence"/>
</dbReference>
<feature type="transmembrane region" description="Helical" evidence="1">
    <location>
        <begin position="82"/>
        <end position="106"/>
    </location>
</feature>
<feature type="transmembrane region" description="Helical" evidence="1">
    <location>
        <begin position="50"/>
        <end position="70"/>
    </location>
</feature>
<organism evidence="2 3">
    <name type="scientific">Sphingobium boeckii</name>
    <dbReference type="NCBI Taxonomy" id="1082345"/>
    <lineage>
        <taxon>Bacteria</taxon>
        <taxon>Pseudomonadati</taxon>
        <taxon>Pseudomonadota</taxon>
        <taxon>Alphaproteobacteria</taxon>
        <taxon>Sphingomonadales</taxon>
        <taxon>Sphingomonadaceae</taxon>
        <taxon>Sphingobium</taxon>
    </lineage>
</organism>
<feature type="transmembrane region" description="Helical" evidence="1">
    <location>
        <begin position="205"/>
        <end position="225"/>
    </location>
</feature>